<accession>A0A286RBS2</accession>
<dbReference type="Proteomes" id="UP000215086">
    <property type="component" value="Chromosome"/>
</dbReference>
<organism evidence="2 3">
    <name type="scientific">Thermogutta terrifontis</name>
    <dbReference type="NCBI Taxonomy" id="1331910"/>
    <lineage>
        <taxon>Bacteria</taxon>
        <taxon>Pseudomonadati</taxon>
        <taxon>Planctomycetota</taxon>
        <taxon>Planctomycetia</taxon>
        <taxon>Pirellulales</taxon>
        <taxon>Thermoguttaceae</taxon>
        <taxon>Thermogutta</taxon>
    </lineage>
</organism>
<dbReference type="EMBL" id="CP018477">
    <property type="protein sequence ID" value="ASV73403.1"/>
    <property type="molecule type" value="Genomic_DNA"/>
</dbReference>
<keyword evidence="3" id="KW-1185">Reference proteome</keyword>
<dbReference type="KEGG" id="ttf:THTE_0801"/>
<proteinExistence type="predicted"/>
<sequence>MPAQRNGLSTLEKNGPDKRVPPIVRTSIVWIGGSNSTATGYRRSIRTDAKVVKAKAFTKKRR</sequence>
<evidence type="ECO:0000256" key="1">
    <source>
        <dbReference type="SAM" id="MobiDB-lite"/>
    </source>
</evidence>
<evidence type="ECO:0000313" key="2">
    <source>
        <dbReference type="EMBL" id="ASV73403.1"/>
    </source>
</evidence>
<feature type="compositionally biased region" description="Polar residues" evidence="1">
    <location>
        <begin position="1"/>
        <end position="12"/>
    </location>
</feature>
<reference evidence="2 3" key="1">
    <citation type="journal article" name="Front. Microbiol.">
        <title>Sugar Metabolism of the First Thermophilic Planctomycete Thermogutta terrifontis: Comparative Genomic and Transcriptomic Approaches.</title>
        <authorList>
            <person name="Elcheninov A.G."/>
            <person name="Menzel P."/>
            <person name="Gudbergsdottir S.R."/>
            <person name="Slesarev A.I."/>
            <person name="Kadnikov V.V."/>
            <person name="Krogh A."/>
            <person name="Bonch-Osmolovskaya E.A."/>
            <person name="Peng X."/>
            <person name="Kublanov I.V."/>
        </authorList>
    </citation>
    <scope>NUCLEOTIDE SEQUENCE [LARGE SCALE GENOMIC DNA]</scope>
    <source>
        <strain evidence="2 3">R1</strain>
    </source>
</reference>
<protein>
    <submittedName>
        <fullName evidence="2">Uncharacterized protein</fullName>
    </submittedName>
</protein>
<name>A0A286RBS2_9BACT</name>
<dbReference type="AlphaFoldDB" id="A0A286RBS2"/>
<feature type="region of interest" description="Disordered" evidence="1">
    <location>
        <begin position="1"/>
        <end position="20"/>
    </location>
</feature>
<evidence type="ECO:0000313" key="3">
    <source>
        <dbReference type="Proteomes" id="UP000215086"/>
    </source>
</evidence>
<gene>
    <name evidence="2" type="ORF">THTE_0801</name>
</gene>